<protein>
    <recommendedName>
        <fullName evidence="3">XRE family transcriptional regulator</fullName>
    </recommendedName>
</protein>
<evidence type="ECO:0000313" key="1">
    <source>
        <dbReference type="EMBL" id="MBB4154205.1"/>
    </source>
</evidence>
<name>A0A840FLL4_9SPHN</name>
<dbReference type="Proteomes" id="UP000529795">
    <property type="component" value="Unassembled WGS sequence"/>
</dbReference>
<sequence>MTDEDKGRSRLVDLAREHGTSLAALSIEMGRNVSYLQQWATRGSPKFLDPADRLWLAKRFQVNERQLGARDPWEPGQP</sequence>
<proteinExistence type="predicted"/>
<evidence type="ECO:0000313" key="2">
    <source>
        <dbReference type="Proteomes" id="UP000529795"/>
    </source>
</evidence>
<accession>A0A840FLL4</accession>
<dbReference type="AlphaFoldDB" id="A0A840FLL4"/>
<organism evidence="1 2">
    <name type="scientific">Sphingomonas jinjuensis</name>
    <dbReference type="NCBI Taxonomy" id="535907"/>
    <lineage>
        <taxon>Bacteria</taxon>
        <taxon>Pseudomonadati</taxon>
        <taxon>Pseudomonadota</taxon>
        <taxon>Alphaproteobacteria</taxon>
        <taxon>Sphingomonadales</taxon>
        <taxon>Sphingomonadaceae</taxon>
        <taxon>Sphingomonas</taxon>
    </lineage>
</organism>
<dbReference type="EMBL" id="JACIEV010000005">
    <property type="protein sequence ID" value="MBB4154205.1"/>
    <property type="molecule type" value="Genomic_DNA"/>
</dbReference>
<comment type="caution">
    <text evidence="1">The sequence shown here is derived from an EMBL/GenBank/DDBJ whole genome shotgun (WGS) entry which is preliminary data.</text>
</comment>
<dbReference type="RefSeq" id="WP_183984500.1">
    <property type="nucleotide sequence ID" value="NZ_JACIEV010000005.1"/>
</dbReference>
<evidence type="ECO:0008006" key="3">
    <source>
        <dbReference type="Google" id="ProtNLM"/>
    </source>
</evidence>
<gene>
    <name evidence="1" type="ORF">GGQ80_002115</name>
</gene>
<reference evidence="1 2" key="1">
    <citation type="submission" date="2020-08" db="EMBL/GenBank/DDBJ databases">
        <title>Genomic Encyclopedia of Type Strains, Phase IV (KMG-IV): sequencing the most valuable type-strain genomes for metagenomic binning, comparative biology and taxonomic classification.</title>
        <authorList>
            <person name="Goeker M."/>
        </authorList>
    </citation>
    <scope>NUCLEOTIDE SEQUENCE [LARGE SCALE GENOMIC DNA]</scope>
    <source>
        <strain evidence="1 2">YC6723</strain>
    </source>
</reference>
<keyword evidence="2" id="KW-1185">Reference proteome</keyword>